<dbReference type="NCBIfam" id="TIGR00360">
    <property type="entry name" value="ComEC_N-term"/>
    <property type="match status" value="1"/>
</dbReference>
<comment type="subcellular location">
    <subcellularLocation>
        <location evidence="1">Cell membrane</location>
        <topology evidence="1">Multi-pass membrane protein</topology>
    </subcellularLocation>
</comment>
<feature type="transmembrane region" description="Helical" evidence="6">
    <location>
        <begin position="323"/>
        <end position="342"/>
    </location>
</feature>
<evidence type="ECO:0000313" key="8">
    <source>
        <dbReference type="EMBL" id="QWV94567.1"/>
    </source>
</evidence>
<keyword evidence="4 6" id="KW-1133">Transmembrane helix</keyword>
<gene>
    <name evidence="8" type="ORF">KP004_05100</name>
</gene>
<dbReference type="Proteomes" id="UP000683557">
    <property type="component" value="Chromosome"/>
</dbReference>
<dbReference type="Pfam" id="PF13567">
    <property type="entry name" value="DUF4131"/>
    <property type="match status" value="1"/>
</dbReference>
<organism evidence="8 9">
    <name type="scientific">Geomonas oryzisoli</name>
    <dbReference type="NCBI Taxonomy" id="2847992"/>
    <lineage>
        <taxon>Bacteria</taxon>
        <taxon>Pseudomonadati</taxon>
        <taxon>Thermodesulfobacteriota</taxon>
        <taxon>Desulfuromonadia</taxon>
        <taxon>Geobacterales</taxon>
        <taxon>Geobacteraceae</taxon>
        <taxon>Geomonas</taxon>
    </lineage>
</organism>
<keyword evidence="2" id="KW-1003">Cell membrane</keyword>
<keyword evidence="3 6" id="KW-0812">Transmembrane</keyword>
<keyword evidence="5 6" id="KW-0472">Membrane</keyword>
<reference evidence="8 9" key="1">
    <citation type="submission" date="2021-06" db="EMBL/GenBank/DDBJ databases">
        <title>Gemonas diversity in paddy soil.</title>
        <authorList>
            <person name="Liu G."/>
        </authorList>
    </citation>
    <scope>NUCLEOTIDE SEQUENCE [LARGE SCALE GENOMIC DNA]</scope>
    <source>
        <strain evidence="8 9">RG10</strain>
    </source>
</reference>
<protein>
    <submittedName>
        <fullName evidence="8">DNA internalization-related competence protein ComEC/Rec2</fullName>
    </submittedName>
</protein>
<keyword evidence="9" id="KW-1185">Reference proteome</keyword>
<dbReference type="PANTHER" id="PTHR30619:SF1">
    <property type="entry name" value="RECOMBINATION PROTEIN 2"/>
    <property type="match status" value="1"/>
</dbReference>
<feature type="transmembrane region" description="Helical" evidence="6">
    <location>
        <begin position="405"/>
        <end position="426"/>
    </location>
</feature>
<feature type="domain" description="Metallo-beta-lactamase" evidence="7">
    <location>
        <begin position="530"/>
        <end position="734"/>
    </location>
</feature>
<feature type="transmembrane region" description="Helical" evidence="6">
    <location>
        <begin position="45"/>
        <end position="64"/>
    </location>
</feature>
<feature type="transmembrane region" description="Helical" evidence="6">
    <location>
        <begin position="299"/>
        <end position="316"/>
    </location>
</feature>
<dbReference type="SMART" id="SM00849">
    <property type="entry name" value="Lactamase_B"/>
    <property type="match status" value="1"/>
</dbReference>
<dbReference type="InterPro" id="IPR035681">
    <property type="entry name" value="ComA-like_MBL"/>
</dbReference>
<dbReference type="InterPro" id="IPR001279">
    <property type="entry name" value="Metallo-B-lactamas"/>
</dbReference>
<evidence type="ECO:0000256" key="6">
    <source>
        <dbReference type="SAM" id="Phobius"/>
    </source>
</evidence>
<feature type="transmembrane region" description="Helical" evidence="6">
    <location>
        <begin position="275"/>
        <end position="293"/>
    </location>
</feature>
<proteinExistence type="predicted"/>
<dbReference type="RefSeq" id="WP_216801303.1">
    <property type="nucleotide sequence ID" value="NZ_CP076723.1"/>
</dbReference>
<evidence type="ECO:0000313" key="9">
    <source>
        <dbReference type="Proteomes" id="UP000683557"/>
    </source>
</evidence>
<feature type="transmembrane region" description="Helical" evidence="6">
    <location>
        <begin position="376"/>
        <end position="399"/>
    </location>
</feature>
<dbReference type="EMBL" id="CP076723">
    <property type="protein sequence ID" value="QWV94567.1"/>
    <property type="molecule type" value="Genomic_DNA"/>
</dbReference>
<evidence type="ECO:0000256" key="5">
    <source>
        <dbReference type="ARBA" id="ARBA00023136"/>
    </source>
</evidence>
<dbReference type="CDD" id="cd07731">
    <property type="entry name" value="ComA-like_MBL-fold"/>
    <property type="match status" value="1"/>
</dbReference>
<dbReference type="InterPro" id="IPR004797">
    <property type="entry name" value="Competence_ComEC/Rec2"/>
</dbReference>
<dbReference type="InterPro" id="IPR025405">
    <property type="entry name" value="DUF4131"/>
</dbReference>
<feature type="transmembrane region" description="Helical" evidence="6">
    <location>
        <begin position="240"/>
        <end position="263"/>
    </location>
</feature>
<dbReference type="Pfam" id="PF00753">
    <property type="entry name" value="Lactamase_B"/>
    <property type="match status" value="1"/>
</dbReference>
<name>A0ABX8JBR2_9BACT</name>
<sequence length="785" mass="85826">MPLAALIAGLATTDLLNTFPPTWCLATLLGMTLAASFFRSRYPFLILLALLFFVWGQLSLQPFLRPQPGLERFASDRPVAIEGTLDCRPEPTSTGGSRVYLRVAGVSVDGQEQRVSGRLLVYVKEGRPELSTGDRIRFISRIRMPHNLGLPGELDSVRRLAYQQVHVTGFVLAAEDLVLLRAGAGRLHDIDLLAARLGNFITRIEPGREGGVLKALLLGDRWDVPEQLQDAFARSGVNHILSISGFHVGIVFLSLCQFLYFLARRSEWLALHLKLKPLVMLASLPMVVFYLFLSGQAPATLRSVLMICVVVAALQMKREVDPIHTIMLAACAILFAAPQTVFDVSFQLSFLAIWGLSVLTPTLPPPQHKGRRMVRWVLLLLIASVAAILATSVHVAYYFQRVSLVGLIANLLVVPLMGYGAVAVGFSGLVLGCLWEAPAALLLHVAAALVRWSDRVVEQLARAPVLTGYIPDRFDLLLACLVLCAITFLKTRQHRAAFAIPLLVTLALRAVPAAQATDGLLRLYFLSVGQGDAALAHLPDGKWMLVDGGGNATDADTRVGSRLLVPALRALSVRRIDYLVLSHSHPDHLQGVLYLAANYEVGQFLAHPLTLASPEVQQLKWVLAARGIPVRELRAEQPRLQVGGVQLQPLWPVAGSELQSDANATSLAFSLSYGRASVLFTGDIGMREEQELLERRAWHPCSLLKVAHHGSKYSSCEPFLVAVQPVAAVISAGYRNVFHLPAMATLYRLQRQGARIYRTDLEGTIVADCKADGVVILSSPWGHFN</sequence>
<dbReference type="NCBIfam" id="TIGR00361">
    <property type="entry name" value="ComEC_Rec2"/>
    <property type="match status" value="1"/>
</dbReference>
<evidence type="ECO:0000256" key="1">
    <source>
        <dbReference type="ARBA" id="ARBA00004651"/>
    </source>
</evidence>
<evidence type="ECO:0000256" key="2">
    <source>
        <dbReference type="ARBA" id="ARBA00022475"/>
    </source>
</evidence>
<feature type="transmembrane region" description="Helical" evidence="6">
    <location>
        <begin position="20"/>
        <end position="38"/>
    </location>
</feature>
<dbReference type="InterPro" id="IPR004477">
    <property type="entry name" value="ComEC_N"/>
</dbReference>
<accession>A0ABX8JBR2</accession>
<evidence type="ECO:0000259" key="7">
    <source>
        <dbReference type="SMART" id="SM00849"/>
    </source>
</evidence>
<dbReference type="PANTHER" id="PTHR30619">
    <property type="entry name" value="DNA INTERNALIZATION/COMPETENCE PROTEIN COMEC/REC2"/>
    <property type="match status" value="1"/>
</dbReference>
<evidence type="ECO:0000256" key="4">
    <source>
        <dbReference type="ARBA" id="ARBA00022989"/>
    </source>
</evidence>
<evidence type="ECO:0000256" key="3">
    <source>
        <dbReference type="ARBA" id="ARBA00022692"/>
    </source>
</evidence>
<dbReference type="InterPro" id="IPR052159">
    <property type="entry name" value="Competence_DNA_uptake"/>
</dbReference>
<dbReference type="Pfam" id="PF03772">
    <property type="entry name" value="Competence"/>
    <property type="match status" value="1"/>
</dbReference>